<comment type="caution">
    <text evidence="3">The sequence shown here is derived from an EMBL/GenBank/DDBJ whole genome shotgun (WGS) entry which is preliminary data.</text>
</comment>
<keyword evidence="1" id="KW-0812">Transmembrane</keyword>
<evidence type="ECO:0000256" key="1">
    <source>
        <dbReference type="SAM" id="Phobius"/>
    </source>
</evidence>
<name>A0A846LRH7_9ACTN</name>
<dbReference type="RefSeq" id="WP_166753734.1">
    <property type="nucleotide sequence ID" value="NZ_BAABJU010000010.1"/>
</dbReference>
<evidence type="ECO:0000313" key="4">
    <source>
        <dbReference type="Proteomes" id="UP000552836"/>
    </source>
</evidence>
<evidence type="ECO:0000313" key="2">
    <source>
        <dbReference type="EMBL" id="GGL61031.1"/>
    </source>
</evidence>
<accession>A0A846LRH7</accession>
<evidence type="ECO:0000313" key="3">
    <source>
        <dbReference type="EMBL" id="NIH66089.1"/>
    </source>
</evidence>
<feature type="transmembrane region" description="Helical" evidence="1">
    <location>
        <begin position="68"/>
        <end position="90"/>
    </location>
</feature>
<organism evidence="3 4">
    <name type="scientific">Modestobacter marinus</name>
    <dbReference type="NCBI Taxonomy" id="477641"/>
    <lineage>
        <taxon>Bacteria</taxon>
        <taxon>Bacillati</taxon>
        <taxon>Actinomycetota</taxon>
        <taxon>Actinomycetes</taxon>
        <taxon>Geodermatophilales</taxon>
        <taxon>Geodermatophilaceae</taxon>
        <taxon>Modestobacter</taxon>
    </lineage>
</organism>
<dbReference type="Proteomes" id="UP000552836">
    <property type="component" value="Unassembled WGS sequence"/>
</dbReference>
<reference evidence="5" key="2">
    <citation type="journal article" date="2019" name="Int. J. Syst. Evol. Microbiol.">
        <title>The Global Catalogue of Microorganisms (GCM) 10K type strain sequencing project: providing services to taxonomists for standard genome sequencing and annotation.</title>
        <authorList>
            <consortium name="The Broad Institute Genomics Platform"/>
            <consortium name="The Broad Institute Genome Sequencing Center for Infectious Disease"/>
            <person name="Wu L."/>
            <person name="Ma J."/>
        </authorList>
    </citation>
    <scope>NUCLEOTIDE SEQUENCE [LARGE SCALE GENOMIC DNA]</scope>
    <source>
        <strain evidence="5">CGMCC 4.5581</strain>
    </source>
</reference>
<dbReference type="EMBL" id="BMMI01000003">
    <property type="protein sequence ID" value="GGL61031.1"/>
    <property type="molecule type" value="Genomic_DNA"/>
</dbReference>
<dbReference type="EMBL" id="JAAMPA010000001">
    <property type="protein sequence ID" value="NIH66089.1"/>
    <property type="molecule type" value="Genomic_DNA"/>
</dbReference>
<dbReference type="AlphaFoldDB" id="A0A846LRH7"/>
<protein>
    <submittedName>
        <fullName evidence="3">Uncharacterized protein</fullName>
    </submittedName>
</protein>
<reference evidence="3 4" key="3">
    <citation type="submission" date="2020-02" db="EMBL/GenBank/DDBJ databases">
        <title>Sequencing the genomes of 1000 actinobacteria strains.</title>
        <authorList>
            <person name="Klenk H.-P."/>
        </authorList>
    </citation>
    <scope>NUCLEOTIDE SEQUENCE [LARGE SCALE GENOMIC DNA]</scope>
    <source>
        <strain evidence="3 4">DSM 45201</strain>
    </source>
</reference>
<keyword evidence="5" id="KW-1185">Reference proteome</keyword>
<feature type="transmembrane region" description="Helical" evidence="1">
    <location>
        <begin position="33"/>
        <end position="56"/>
    </location>
</feature>
<keyword evidence="1" id="KW-0472">Membrane</keyword>
<gene>
    <name evidence="3" type="ORF">FB380_000535</name>
    <name evidence="2" type="ORF">GCM10011589_16320</name>
</gene>
<evidence type="ECO:0000313" key="5">
    <source>
        <dbReference type="Proteomes" id="UP000648663"/>
    </source>
</evidence>
<reference evidence="2" key="4">
    <citation type="submission" date="2024-05" db="EMBL/GenBank/DDBJ databases">
        <authorList>
            <person name="Sun Q."/>
            <person name="Zhou Y."/>
        </authorList>
    </citation>
    <scope>NUCLEOTIDE SEQUENCE</scope>
    <source>
        <strain evidence="2">CGMCC 4.5581</strain>
    </source>
</reference>
<sequence length="215" mass="22070">MPLPVLLRRCALVLLVLVGGALAAVGGVSLGLPGVIAVGLAAGVAACLGAGVARDAAPRDPRQAALDAAWRSAVVTVAVLLVLSGCVVVAGGTLTLLLAAIGGLALLVRWAVRRVRADRRATPAVVLPLATDGGWVQELSVPALGREWVRTSAALAQTREPVARQQLVRRRQEALDELERRDPEGFARWLAGGATVDSDPAEYVSGDPAAGYDAA</sequence>
<dbReference type="Proteomes" id="UP000648663">
    <property type="component" value="Unassembled WGS sequence"/>
</dbReference>
<keyword evidence="1" id="KW-1133">Transmembrane helix</keyword>
<proteinExistence type="predicted"/>
<feature type="transmembrane region" description="Helical" evidence="1">
    <location>
        <begin position="96"/>
        <end position="112"/>
    </location>
</feature>
<reference evidence="2" key="1">
    <citation type="journal article" date="2014" name="Int. J. Syst. Evol. Microbiol.">
        <title>Complete genome of a new Firmicutes species belonging to the dominant human colonic microbiota ('Ruminococcus bicirculans') reveals two chromosomes and a selective capacity to utilize plant glucans.</title>
        <authorList>
            <consortium name="NISC Comparative Sequencing Program"/>
            <person name="Wegmann U."/>
            <person name="Louis P."/>
            <person name="Goesmann A."/>
            <person name="Henrissat B."/>
            <person name="Duncan S.H."/>
            <person name="Flint H.J."/>
        </authorList>
    </citation>
    <scope>NUCLEOTIDE SEQUENCE</scope>
    <source>
        <strain evidence="2">CGMCC 4.5581</strain>
    </source>
</reference>